<dbReference type="Proteomes" id="UP000479000">
    <property type="component" value="Unassembled WGS sequence"/>
</dbReference>
<keyword evidence="3" id="KW-1185">Reference proteome</keyword>
<proteinExistence type="predicted"/>
<protein>
    <submittedName>
        <fullName evidence="2">Uncharacterized protein</fullName>
    </submittedName>
</protein>
<organism evidence="2 3">
    <name type="scientific">Nesidiocoris tenuis</name>
    <dbReference type="NCBI Taxonomy" id="355587"/>
    <lineage>
        <taxon>Eukaryota</taxon>
        <taxon>Metazoa</taxon>
        <taxon>Ecdysozoa</taxon>
        <taxon>Arthropoda</taxon>
        <taxon>Hexapoda</taxon>
        <taxon>Insecta</taxon>
        <taxon>Pterygota</taxon>
        <taxon>Neoptera</taxon>
        <taxon>Paraneoptera</taxon>
        <taxon>Hemiptera</taxon>
        <taxon>Heteroptera</taxon>
        <taxon>Panheteroptera</taxon>
        <taxon>Cimicomorpha</taxon>
        <taxon>Miridae</taxon>
        <taxon>Dicyphina</taxon>
        <taxon>Nesidiocoris</taxon>
    </lineage>
</organism>
<reference evidence="2 3" key="1">
    <citation type="submission" date="2020-02" db="EMBL/GenBank/DDBJ databases">
        <authorList>
            <person name="Ferguson B K."/>
        </authorList>
    </citation>
    <scope>NUCLEOTIDE SEQUENCE [LARGE SCALE GENOMIC DNA]</scope>
</reference>
<sequence length="107" mass="12122">MLVNIVFLPDSFCQEITSTRRQVVQQGERLEQIPDREQPGVGNTRPHEHGLDVDHVREKHRVSTPATSTVQQQHCQRLLSDGGAPTDQPHGEHRGRKRTDRGASERT</sequence>
<feature type="compositionally biased region" description="Basic and acidic residues" evidence="1">
    <location>
        <begin position="28"/>
        <end position="38"/>
    </location>
</feature>
<evidence type="ECO:0000313" key="2">
    <source>
        <dbReference type="EMBL" id="CAB0005051.1"/>
    </source>
</evidence>
<dbReference type="AlphaFoldDB" id="A0A6H5GRE0"/>
<evidence type="ECO:0000313" key="3">
    <source>
        <dbReference type="Proteomes" id="UP000479000"/>
    </source>
</evidence>
<evidence type="ECO:0000256" key="1">
    <source>
        <dbReference type="SAM" id="MobiDB-lite"/>
    </source>
</evidence>
<feature type="compositionally biased region" description="Polar residues" evidence="1">
    <location>
        <begin position="64"/>
        <end position="75"/>
    </location>
</feature>
<name>A0A6H5GRE0_9HEMI</name>
<feature type="region of interest" description="Disordered" evidence="1">
    <location>
        <begin position="25"/>
        <end position="107"/>
    </location>
</feature>
<accession>A0A6H5GRE0</accession>
<gene>
    <name evidence="2" type="ORF">NTEN_LOCUS10528</name>
</gene>
<feature type="compositionally biased region" description="Basic and acidic residues" evidence="1">
    <location>
        <begin position="45"/>
        <end position="57"/>
    </location>
</feature>
<dbReference type="EMBL" id="CADCXU010015838">
    <property type="protein sequence ID" value="CAB0005051.1"/>
    <property type="molecule type" value="Genomic_DNA"/>
</dbReference>